<organism evidence="1 2">
    <name type="scientific">Acaryochloris thomasi RCC1774</name>
    <dbReference type="NCBI Taxonomy" id="1764569"/>
    <lineage>
        <taxon>Bacteria</taxon>
        <taxon>Bacillati</taxon>
        <taxon>Cyanobacteriota</taxon>
        <taxon>Cyanophyceae</taxon>
        <taxon>Acaryochloridales</taxon>
        <taxon>Acaryochloridaceae</taxon>
        <taxon>Acaryochloris</taxon>
        <taxon>Acaryochloris thomasi</taxon>
    </lineage>
</organism>
<dbReference type="AlphaFoldDB" id="A0A2W1JM30"/>
<dbReference type="OrthoDB" id="433602at2"/>
<evidence type="ECO:0000313" key="1">
    <source>
        <dbReference type="EMBL" id="PZD74430.1"/>
    </source>
</evidence>
<protein>
    <recommendedName>
        <fullName evidence="3">DUF2949 domain-containing protein</fullName>
    </recommendedName>
</protein>
<name>A0A2W1JM30_9CYAN</name>
<dbReference type="RefSeq" id="WP_110985259.1">
    <property type="nucleotide sequence ID" value="NZ_CAWNWM010000003.1"/>
</dbReference>
<gene>
    <name evidence="1" type="ORF">C1752_01288</name>
</gene>
<proteinExistence type="predicted"/>
<dbReference type="Proteomes" id="UP000248857">
    <property type="component" value="Unassembled WGS sequence"/>
</dbReference>
<dbReference type="EMBL" id="PQWO01000003">
    <property type="protein sequence ID" value="PZD74430.1"/>
    <property type="molecule type" value="Genomic_DNA"/>
</dbReference>
<evidence type="ECO:0008006" key="3">
    <source>
        <dbReference type="Google" id="ProtNLM"/>
    </source>
</evidence>
<dbReference type="Pfam" id="PF11165">
    <property type="entry name" value="DUF2949"/>
    <property type="match status" value="1"/>
</dbReference>
<comment type="caution">
    <text evidence="1">The sequence shown here is derived from an EMBL/GenBank/DDBJ whole genome shotgun (WGS) entry which is preliminary data.</text>
</comment>
<dbReference type="InterPro" id="IPR021336">
    <property type="entry name" value="DUF2949"/>
</dbReference>
<evidence type="ECO:0000313" key="2">
    <source>
        <dbReference type="Proteomes" id="UP000248857"/>
    </source>
</evidence>
<reference evidence="1 2" key="1">
    <citation type="journal article" date="2018" name="Sci. Rep.">
        <title>A novel species of the marine cyanobacterium Acaryochloris with a unique pigment content and lifestyle.</title>
        <authorList>
            <person name="Partensky F."/>
            <person name="Six C."/>
            <person name="Ratin M."/>
            <person name="Garczarek L."/>
            <person name="Vaulot D."/>
            <person name="Probert I."/>
            <person name="Calteau A."/>
            <person name="Gourvil P."/>
            <person name="Marie D."/>
            <person name="Grebert T."/>
            <person name="Bouchier C."/>
            <person name="Le Panse S."/>
            <person name="Gachenot M."/>
            <person name="Rodriguez F."/>
            <person name="Garrido J.L."/>
        </authorList>
    </citation>
    <scope>NUCLEOTIDE SEQUENCE [LARGE SCALE GENOMIC DNA]</scope>
    <source>
        <strain evidence="1 2">RCC1774</strain>
    </source>
</reference>
<accession>A0A2W1JM30</accession>
<sequence>MSVSLQQKFIEYLQTELDIPTNSITVVQRCSGYCPGQLHMLLWQYGLITLQQLERIFDWLETAAMPAVPAEL</sequence>
<keyword evidence="2" id="KW-1185">Reference proteome</keyword>